<evidence type="ECO:0000259" key="6">
    <source>
        <dbReference type="PROSITE" id="PS50110"/>
    </source>
</evidence>
<dbReference type="STRING" id="273121.WS0950"/>
<dbReference type="PROSITE" id="PS51755">
    <property type="entry name" value="OMPR_PHOB"/>
    <property type="match status" value="1"/>
</dbReference>
<dbReference type="HOGENOM" id="CLU_000445_30_3_7"/>
<dbReference type="GO" id="GO:0006355">
    <property type="term" value="P:regulation of DNA-templated transcription"/>
    <property type="evidence" value="ECO:0007669"/>
    <property type="project" value="InterPro"/>
</dbReference>
<dbReference type="Gene3D" id="1.10.10.10">
    <property type="entry name" value="Winged helix-like DNA-binding domain superfamily/Winged helix DNA-binding domain"/>
    <property type="match status" value="1"/>
</dbReference>
<evidence type="ECO:0000313" key="9">
    <source>
        <dbReference type="Proteomes" id="UP000000422"/>
    </source>
</evidence>
<dbReference type="RefSeq" id="WP_011138850.1">
    <property type="nucleotide sequence ID" value="NC_005090.1"/>
</dbReference>
<dbReference type="Pfam" id="PF00486">
    <property type="entry name" value="Trans_reg_C"/>
    <property type="match status" value="1"/>
</dbReference>
<evidence type="ECO:0000259" key="7">
    <source>
        <dbReference type="PROSITE" id="PS51755"/>
    </source>
</evidence>
<dbReference type="InterPro" id="IPR036388">
    <property type="entry name" value="WH-like_DNA-bd_sf"/>
</dbReference>
<dbReference type="PANTHER" id="PTHR48111:SF40">
    <property type="entry name" value="PHOSPHATE REGULON TRANSCRIPTIONAL REGULATORY PROTEIN PHOB"/>
    <property type="match status" value="1"/>
</dbReference>
<dbReference type="Pfam" id="PF00072">
    <property type="entry name" value="Response_reg"/>
    <property type="match status" value="1"/>
</dbReference>
<dbReference type="SMART" id="SM00862">
    <property type="entry name" value="Trans_reg_C"/>
    <property type="match status" value="1"/>
</dbReference>
<accession>Q7M9F8</accession>
<dbReference type="Proteomes" id="UP000000422">
    <property type="component" value="Chromosome"/>
</dbReference>
<feature type="DNA-binding region" description="OmpR/PhoB-type" evidence="5">
    <location>
        <begin position="127"/>
        <end position="224"/>
    </location>
</feature>
<dbReference type="eggNOG" id="COG0745">
    <property type="taxonomic scope" value="Bacteria"/>
</dbReference>
<evidence type="ECO:0000313" key="8">
    <source>
        <dbReference type="EMBL" id="CAE10054.1"/>
    </source>
</evidence>
<name>Q7M9F8_WOLSU</name>
<gene>
    <name evidence="8" type="ordered locus">WS0950</name>
</gene>
<evidence type="ECO:0000256" key="5">
    <source>
        <dbReference type="PROSITE-ProRule" id="PRU01091"/>
    </source>
</evidence>
<dbReference type="AlphaFoldDB" id="Q7M9F8"/>
<sequence>MVKPLIAIIEDEEDLLELLEFHLKKADFEVEGFLNVQNIEKLLKEEPIDLLLVDRNLPGVEGAEFIKRLREKGYATPVIFLTAKSGDKEKLEGFEAGADDYITKPFKFEELIARIRAVLKRTKGEEQEVYQYRDLILKPKSRELFVDSESVELTKLEFYLLLEFIKNRHIVLSREYLLETVWGACGEYQDKTVNVAIKRLREKIDPDKEKNYFRSVRGEGYTLC</sequence>
<dbReference type="PROSITE" id="PS50110">
    <property type="entry name" value="RESPONSE_REGULATORY"/>
    <property type="match status" value="1"/>
</dbReference>
<dbReference type="Gene3D" id="3.40.50.2300">
    <property type="match status" value="1"/>
</dbReference>
<dbReference type="PANTHER" id="PTHR48111">
    <property type="entry name" value="REGULATOR OF RPOS"/>
    <property type="match status" value="1"/>
</dbReference>
<dbReference type="KEGG" id="wsu:WS0950"/>
<dbReference type="GO" id="GO:0005829">
    <property type="term" value="C:cytosol"/>
    <property type="evidence" value="ECO:0007669"/>
    <property type="project" value="TreeGrafter"/>
</dbReference>
<feature type="domain" description="OmpR/PhoB-type" evidence="7">
    <location>
        <begin position="127"/>
        <end position="224"/>
    </location>
</feature>
<evidence type="ECO:0000256" key="2">
    <source>
        <dbReference type="ARBA" id="ARBA00023012"/>
    </source>
</evidence>
<proteinExistence type="predicted"/>
<dbReference type="SUPFAM" id="SSF52172">
    <property type="entry name" value="CheY-like"/>
    <property type="match status" value="1"/>
</dbReference>
<dbReference type="GO" id="GO:0000156">
    <property type="term" value="F:phosphorelay response regulator activity"/>
    <property type="evidence" value="ECO:0007669"/>
    <property type="project" value="TreeGrafter"/>
</dbReference>
<dbReference type="InterPro" id="IPR001789">
    <property type="entry name" value="Sig_transdc_resp-reg_receiver"/>
</dbReference>
<evidence type="ECO:0000256" key="1">
    <source>
        <dbReference type="ARBA" id="ARBA00022553"/>
    </source>
</evidence>
<dbReference type="InterPro" id="IPR001867">
    <property type="entry name" value="OmpR/PhoB-type_DNA-bd"/>
</dbReference>
<keyword evidence="9" id="KW-1185">Reference proteome</keyword>
<dbReference type="InterPro" id="IPR011006">
    <property type="entry name" value="CheY-like_superfamily"/>
</dbReference>
<keyword evidence="1 4" id="KW-0597">Phosphoprotein</keyword>
<evidence type="ECO:0000256" key="4">
    <source>
        <dbReference type="PROSITE-ProRule" id="PRU00169"/>
    </source>
</evidence>
<dbReference type="Gene3D" id="6.10.250.690">
    <property type="match status" value="1"/>
</dbReference>
<dbReference type="GO" id="GO:0000976">
    <property type="term" value="F:transcription cis-regulatory region binding"/>
    <property type="evidence" value="ECO:0007669"/>
    <property type="project" value="TreeGrafter"/>
</dbReference>
<feature type="domain" description="Response regulatory" evidence="6">
    <location>
        <begin position="5"/>
        <end position="119"/>
    </location>
</feature>
<dbReference type="SMART" id="SM00448">
    <property type="entry name" value="REC"/>
    <property type="match status" value="1"/>
</dbReference>
<evidence type="ECO:0000256" key="3">
    <source>
        <dbReference type="ARBA" id="ARBA00023125"/>
    </source>
</evidence>
<organism evidence="9">
    <name type="scientific">Wolinella succinogenes (strain ATCC 29543 / DSM 1740 / CCUG 13145 / JCM 31913 / LMG 7466 / NCTC 11488 / FDC 602W)</name>
    <name type="common">Vibrio succinogenes</name>
    <dbReference type="NCBI Taxonomy" id="273121"/>
    <lineage>
        <taxon>Bacteria</taxon>
        <taxon>Pseudomonadati</taxon>
        <taxon>Campylobacterota</taxon>
        <taxon>Epsilonproteobacteria</taxon>
        <taxon>Campylobacterales</taxon>
        <taxon>Helicobacteraceae</taxon>
        <taxon>Wolinella</taxon>
    </lineage>
</organism>
<dbReference type="EMBL" id="BX571659">
    <property type="protein sequence ID" value="CAE10054.1"/>
    <property type="molecule type" value="Genomic_DNA"/>
</dbReference>
<feature type="modified residue" description="4-aspartylphosphate" evidence="4">
    <location>
        <position position="54"/>
    </location>
</feature>
<reference evidence="8 9" key="1">
    <citation type="journal article" date="2003" name="Proc. Natl. Acad. Sci. U.S.A.">
        <title>Complete genome sequence and analysis of Wolinella succinogenes.</title>
        <authorList>
            <person name="Baar C."/>
            <person name="Eppinger M."/>
            <person name="Raddatz G."/>
            <person name="Simon JM."/>
            <person name="Lanz C."/>
            <person name="Klimmek O."/>
            <person name="Nandakumar R."/>
            <person name="Gross R."/>
            <person name="Rosinus A."/>
            <person name="Keller H."/>
            <person name="Jagtap P."/>
            <person name="Linke B."/>
            <person name="Meyer F."/>
            <person name="Lederer H."/>
            <person name="Schuster S.C."/>
        </authorList>
    </citation>
    <scope>NUCLEOTIDE SEQUENCE [LARGE SCALE GENOMIC DNA]</scope>
    <source>
        <strain evidence="9">ATCC 29543 / DSM 1740 / CCUG 13145 / JCM 31913 / LMG 7466 / NCTC 11488 / FDC 602W</strain>
    </source>
</reference>
<dbReference type="GO" id="GO:0032993">
    <property type="term" value="C:protein-DNA complex"/>
    <property type="evidence" value="ECO:0007669"/>
    <property type="project" value="TreeGrafter"/>
</dbReference>
<dbReference type="InterPro" id="IPR039420">
    <property type="entry name" value="WalR-like"/>
</dbReference>
<protein>
    <submittedName>
        <fullName evidence="8">SENSORY TRANSDUCTION REGULATOR</fullName>
    </submittedName>
</protein>
<keyword evidence="2" id="KW-0902">Two-component regulatory system</keyword>
<keyword evidence="3 5" id="KW-0238">DNA-binding</keyword>
<dbReference type="CDD" id="cd00383">
    <property type="entry name" value="trans_reg_C"/>
    <property type="match status" value="1"/>
</dbReference>